<dbReference type="PROSITE" id="PS01010">
    <property type="entry name" value="CRISP_2"/>
    <property type="match status" value="1"/>
</dbReference>
<dbReference type="InterPro" id="IPR018244">
    <property type="entry name" value="Allrgn_V5/Tpx1_CS"/>
</dbReference>
<organism evidence="1 2">
    <name type="scientific">Teladorsagia circumcincta</name>
    <name type="common">Brown stomach worm</name>
    <name type="synonym">Ostertagia circumcincta</name>
    <dbReference type="NCBI Taxonomy" id="45464"/>
    <lineage>
        <taxon>Eukaryota</taxon>
        <taxon>Metazoa</taxon>
        <taxon>Ecdysozoa</taxon>
        <taxon>Nematoda</taxon>
        <taxon>Chromadorea</taxon>
        <taxon>Rhabditida</taxon>
        <taxon>Rhabditina</taxon>
        <taxon>Rhabditomorpha</taxon>
        <taxon>Strongyloidea</taxon>
        <taxon>Trichostrongylidae</taxon>
        <taxon>Teladorsagia</taxon>
    </lineage>
</organism>
<keyword evidence="2" id="KW-1185">Reference proteome</keyword>
<reference evidence="1 2" key="1">
    <citation type="submission" date="2015-09" db="EMBL/GenBank/DDBJ databases">
        <title>Draft genome of the parasitic nematode Teladorsagia circumcincta isolate WARC Sus (inbred).</title>
        <authorList>
            <person name="Mitreva M."/>
        </authorList>
    </citation>
    <scope>NUCLEOTIDE SEQUENCE [LARGE SCALE GENOMIC DNA]</scope>
    <source>
        <strain evidence="1 2">S</strain>
    </source>
</reference>
<gene>
    <name evidence="1" type="ORF">TELCIR_10685</name>
</gene>
<dbReference type="OrthoDB" id="5777635at2759"/>
<protein>
    <recommendedName>
        <fullName evidence="3">SCP domain-containing protein</fullName>
    </recommendedName>
</protein>
<sequence length="62" mass="6797">MAWASTKQFGCGAKLCNGNYVVVCRYSPRGNIVNENIYNVGTKCTECPNSCTSTYLYQGLCT</sequence>
<dbReference type="Proteomes" id="UP000230423">
    <property type="component" value="Unassembled WGS sequence"/>
</dbReference>
<evidence type="ECO:0000313" key="2">
    <source>
        <dbReference type="Proteomes" id="UP000230423"/>
    </source>
</evidence>
<name>A0A2G9UBE8_TELCI</name>
<dbReference type="EMBL" id="KZ347527">
    <property type="protein sequence ID" value="PIO67559.1"/>
    <property type="molecule type" value="Genomic_DNA"/>
</dbReference>
<dbReference type="SUPFAM" id="SSF55797">
    <property type="entry name" value="PR-1-like"/>
    <property type="match status" value="1"/>
</dbReference>
<evidence type="ECO:0000313" key="1">
    <source>
        <dbReference type="EMBL" id="PIO67559.1"/>
    </source>
</evidence>
<evidence type="ECO:0008006" key="3">
    <source>
        <dbReference type="Google" id="ProtNLM"/>
    </source>
</evidence>
<accession>A0A2G9UBE8</accession>
<dbReference type="GO" id="GO:0005576">
    <property type="term" value="C:extracellular region"/>
    <property type="evidence" value="ECO:0007669"/>
    <property type="project" value="InterPro"/>
</dbReference>
<proteinExistence type="predicted"/>
<dbReference type="InterPro" id="IPR035940">
    <property type="entry name" value="CAP_sf"/>
</dbReference>
<dbReference type="AlphaFoldDB" id="A0A2G9UBE8"/>
<dbReference type="Gene3D" id="3.40.33.10">
    <property type="entry name" value="CAP"/>
    <property type="match status" value="1"/>
</dbReference>